<name>A0AA35PDM6_9SAUR</name>
<dbReference type="AlphaFoldDB" id="A0AA35PDM6"/>
<evidence type="ECO:0000313" key="2">
    <source>
        <dbReference type="EMBL" id="CAI5785066.1"/>
    </source>
</evidence>
<evidence type="ECO:0000256" key="1">
    <source>
        <dbReference type="SAM" id="MobiDB-lite"/>
    </source>
</evidence>
<accession>A0AA35PDM6</accession>
<protein>
    <submittedName>
        <fullName evidence="2">Uncharacterized protein</fullName>
    </submittedName>
</protein>
<organism evidence="2 3">
    <name type="scientific">Podarcis lilfordi</name>
    <name type="common">Lilford's wall lizard</name>
    <dbReference type="NCBI Taxonomy" id="74358"/>
    <lineage>
        <taxon>Eukaryota</taxon>
        <taxon>Metazoa</taxon>
        <taxon>Chordata</taxon>
        <taxon>Craniata</taxon>
        <taxon>Vertebrata</taxon>
        <taxon>Euteleostomi</taxon>
        <taxon>Lepidosauria</taxon>
        <taxon>Squamata</taxon>
        <taxon>Bifurcata</taxon>
        <taxon>Unidentata</taxon>
        <taxon>Episquamata</taxon>
        <taxon>Laterata</taxon>
        <taxon>Lacertibaenia</taxon>
        <taxon>Lacertidae</taxon>
        <taxon>Podarcis</taxon>
    </lineage>
</organism>
<evidence type="ECO:0000313" key="3">
    <source>
        <dbReference type="Proteomes" id="UP001178461"/>
    </source>
</evidence>
<gene>
    <name evidence="2" type="ORF">PODLI_1B004693</name>
</gene>
<proteinExistence type="predicted"/>
<feature type="region of interest" description="Disordered" evidence="1">
    <location>
        <begin position="1"/>
        <end position="58"/>
    </location>
</feature>
<sequence length="58" mass="6486">MRKKARSSLVEPPGAPGRRAAPPAPRASQSEARDRRRRFPRPAGSEVDFVLEVTDQHH</sequence>
<dbReference type="EMBL" id="OX395135">
    <property type="protein sequence ID" value="CAI5785066.1"/>
    <property type="molecule type" value="Genomic_DNA"/>
</dbReference>
<reference evidence="2" key="1">
    <citation type="submission" date="2022-12" db="EMBL/GenBank/DDBJ databases">
        <authorList>
            <person name="Alioto T."/>
            <person name="Alioto T."/>
            <person name="Gomez Garrido J."/>
        </authorList>
    </citation>
    <scope>NUCLEOTIDE SEQUENCE</scope>
</reference>
<keyword evidence="3" id="KW-1185">Reference proteome</keyword>
<dbReference type="Proteomes" id="UP001178461">
    <property type="component" value="Chromosome 10"/>
</dbReference>